<proteinExistence type="predicted"/>
<dbReference type="EMBL" id="MU158051">
    <property type="protein sequence ID" value="KAF9521474.1"/>
    <property type="molecule type" value="Genomic_DNA"/>
</dbReference>
<dbReference type="Proteomes" id="UP000807306">
    <property type="component" value="Unassembled WGS sequence"/>
</dbReference>
<reference evidence="1" key="1">
    <citation type="submission" date="2020-11" db="EMBL/GenBank/DDBJ databases">
        <authorList>
            <consortium name="DOE Joint Genome Institute"/>
            <person name="Ahrendt S."/>
            <person name="Riley R."/>
            <person name="Andreopoulos W."/>
            <person name="Labutti K."/>
            <person name="Pangilinan J."/>
            <person name="Ruiz-Duenas F.J."/>
            <person name="Barrasa J.M."/>
            <person name="Sanchez-Garcia M."/>
            <person name="Camarero S."/>
            <person name="Miyauchi S."/>
            <person name="Serrano A."/>
            <person name="Linde D."/>
            <person name="Babiker R."/>
            <person name="Drula E."/>
            <person name="Ayuso-Fernandez I."/>
            <person name="Pacheco R."/>
            <person name="Padilla G."/>
            <person name="Ferreira P."/>
            <person name="Barriuso J."/>
            <person name="Kellner H."/>
            <person name="Castanera R."/>
            <person name="Alfaro M."/>
            <person name="Ramirez L."/>
            <person name="Pisabarro A.G."/>
            <person name="Kuo A."/>
            <person name="Tritt A."/>
            <person name="Lipzen A."/>
            <person name="He G."/>
            <person name="Yan M."/>
            <person name="Ng V."/>
            <person name="Cullen D."/>
            <person name="Martin F."/>
            <person name="Rosso M.-N."/>
            <person name="Henrissat B."/>
            <person name="Hibbett D."/>
            <person name="Martinez A.T."/>
            <person name="Grigoriev I.V."/>
        </authorList>
    </citation>
    <scope>NUCLEOTIDE SEQUENCE</scope>
    <source>
        <strain evidence="1">CBS 506.95</strain>
    </source>
</reference>
<name>A0A9P6BCA0_9AGAR</name>
<organism evidence="1 2">
    <name type="scientific">Crepidotus variabilis</name>
    <dbReference type="NCBI Taxonomy" id="179855"/>
    <lineage>
        <taxon>Eukaryota</taxon>
        <taxon>Fungi</taxon>
        <taxon>Dikarya</taxon>
        <taxon>Basidiomycota</taxon>
        <taxon>Agaricomycotina</taxon>
        <taxon>Agaricomycetes</taxon>
        <taxon>Agaricomycetidae</taxon>
        <taxon>Agaricales</taxon>
        <taxon>Agaricineae</taxon>
        <taxon>Crepidotaceae</taxon>
        <taxon>Crepidotus</taxon>
    </lineage>
</organism>
<evidence type="ECO:0000313" key="1">
    <source>
        <dbReference type="EMBL" id="KAF9521474.1"/>
    </source>
</evidence>
<sequence length="333" mass="37129">MALLPLQKGRQLSLKNLQALVTMVKNPKRYQVNVLADPDAMVLKIKGKFDDRVFAETVAEALLSDVICKLTVGSFSKNKDRKGDYLFHQLTGLDNAGEIVDWESALARLSVPYRAFVLAIRVGNADDRMSHLGERLTINSFKTFGHGVRTDPDEITTAEYNSGAQTSRVIDHTGDDDDEVTCTGTNVRQTTPEDDSIVVLSSRLRQTGIPKNMPPGVNYLRARIPSYHIKCGTHIVRVFVSELVYPGDVASAQPGDVFVLLDPPTVFVQGSKRWTVWDWCKKAHPIESLRLLAFSPDGPVYVTKGERKKHRGTWIGSVETAVAEFRKKSRKYT</sequence>
<gene>
    <name evidence="1" type="ORF">CPB83DRAFT_841239</name>
</gene>
<accession>A0A9P6BCA0</accession>
<dbReference type="AlphaFoldDB" id="A0A9P6BCA0"/>
<keyword evidence="2" id="KW-1185">Reference proteome</keyword>
<comment type="caution">
    <text evidence="1">The sequence shown here is derived from an EMBL/GenBank/DDBJ whole genome shotgun (WGS) entry which is preliminary data.</text>
</comment>
<protein>
    <submittedName>
        <fullName evidence="1">Uncharacterized protein</fullName>
    </submittedName>
</protein>
<evidence type="ECO:0000313" key="2">
    <source>
        <dbReference type="Proteomes" id="UP000807306"/>
    </source>
</evidence>